<evidence type="ECO:0000313" key="3">
    <source>
        <dbReference type="Proteomes" id="UP000239649"/>
    </source>
</evidence>
<organism evidence="2 3">
    <name type="scientific">Micractinium conductrix</name>
    <dbReference type="NCBI Taxonomy" id="554055"/>
    <lineage>
        <taxon>Eukaryota</taxon>
        <taxon>Viridiplantae</taxon>
        <taxon>Chlorophyta</taxon>
        <taxon>core chlorophytes</taxon>
        <taxon>Trebouxiophyceae</taxon>
        <taxon>Chlorellales</taxon>
        <taxon>Chlorellaceae</taxon>
        <taxon>Chlorella clade</taxon>
        <taxon>Micractinium</taxon>
    </lineage>
</organism>
<dbReference type="CDD" id="cd05121">
    <property type="entry name" value="ABC1_ADCK3-like"/>
    <property type="match status" value="1"/>
</dbReference>
<reference evidence="2 3" key="1">
    <citation type="journal article" date="2018" name="Plant J.">
        <title>Genome sequences of Chlorella sorokiniana UTEX 1602 and Micractinium conductrix SAG 241.80: implications to maltose excretion by a green alga.</title>
        <authorList>
            <person name="Arriola M.B."/>
            <person name="Velmurugan N."/>
            <person name="Zhang Y."/>
            <person name="Plunkett M.H."/>
            <person name="Hondzo H."/>
            <person name="Barney B.M."/>
        </authorList>
    </citation>
    <scope>NUCLEOTIDE SEQUENCE [LARGE SCALE GENOMIC DNA]</scope>
    <source>
        <strain evidence="2 3">SAG 241.80</strain>
    </source>
</reference>
<dbReference type="InterPro" id="IPR000719">
    <property type="entry name" value="Prot_kinase_dom"/>
</dbReference>
<protein>
    <submittedName>
        <fullName evidence="2">AarF domain-containing kinase 1</fullName>
    </submittedName>
</protein>
<keyword evidence="2" id="KW-0808">Transferase</keyword>
<accession>A0A2P6V9W7</accession>
<dbReference type="PANTHER" id="PTHR43173">
    <property type="entry name" value="ABC1 FAMILY PROTEIN"/>
    <property type="match status" value="1"/>
</dbReference>
<dbReference type="GO" id="GO:0004672">
    <property type="term" value="F:protein kinase activity"/>
    <property type="evidence" value="ECO:0007669"/>
    <property type="project" value="InterPro"/>
</dbReference>
<dbReference type="PANTHER" id="PTHR43173:SF12">
    <property type="entry name" value="PROTEIN KINASE SUPERFAMILY PROTEIN"/>
    <property type="match status" value="1"/>
</dbReference>
<dbReference type="PROSITE" id="PS50011">
    <property type="entry name" value="PROTEIN_KINASE_DOM"/>
    <property type="match status" value="1"/>
</dbReference>
<evidence type="ECO:0000259" key="1">
    <source>
        <dbReference type="PROSITE" id="PS50011"/>
    </source>
</evidence>
<comment type="caution">
    <text evidence="2">The sequence shown here is derived from an EMBL/GenBank/DDBJ whole genome shotgun (WGS) entry which is preliminary data.</text>
</comment>
<dbReference type="Proteomes" id="UP000239649">
    <property type="component" value="Unassembled WGS sequence"/>
</dbReference>
<name>A0A2P6V9W7_9CHLO</name>
<proteinExistence type="predicted"/>
<gene>
    <name evidence="2" type="ORF">C2E20_5689</name>
</gene>
<dbReference type="EMBL" id="LHPF02000017">
    <property type="protein sequence ID" value="PSC70875.1"/>
    <property type="molecule type" value="Genomic_DNA"/>
</dbReference>
<dbReference type="InterPro" id="IPR051130">
    <property type="entry name" value="Mito_struct-func_regulator"/>
</dbReference>
<dbReference type="InterPro" id="IPR004147">
    <property type="entry name" value="ABC1_dom"/>
</dbReference>
<sequence length="514" mass="56825">MADAAAAPVLPRDKPLGPVANVARTADFWARTFTIYAGYKACQAQAAALRAMGWDEARLKDEHWAAQHAKAAQQMYSLCVDLRGFYLKTGQFIGARGDFVPEQICRKLSLLHDQVPPLPAGKAREVIERELGAPLETLFEWIDLEEPLGSASISQVHKAKLRCPKRRRRDPFLRPVWDLLRGGYSPPAIAPSGRPPVDLQLACEQGPRDGIVAVKVQYPDALPTMSLDLSNIRLAAAFLSKTEIKFDLVSAVDELASQIKLEFDFRREARIMDAVARQFQKLNHRIEVPRSVPSMVTDRLLVMNFLEGVPITRLERHTQNLSEATKRLAANRILSRVSEVYGRMLLLDGLFQADGHPGNILVMKGGKIGLIDYGQSKRLPEPYRAAFAQLVLQLGKGDDAGIAAALGNLGVVTEREEPPLQAKLAYGMFDTRGKADPFDPESPIKKMGIKTFPPDMFFVLRVVQLLRGLATGMKVSEFSSAKQWGPYARQAVKQLQGVPLPTQPGALDGYIHPL</sequence>
<dbReference type="SUPFAM" id="SSF56112">
    <property type="entry name" value="Protein kinase-like (PK-like)"/>
    <property type="match status" value="1"/>
</dbReference>
<dbReference type="AlphaFoldDB" id="A0A2P6V9W7"/>
<dbReference type="OrthoDB" id="427480at2759"/>
<dbReference type="STRING" id="554055.A0A2P6V9W7"/>
<dbReference type="InterPro" id="IPR011009">
    <property type="entry name" value="Kinase-like_dom_sf"/>
</dbReference>
<dbReference type="Pfam" id="PF03109">
    <property type="entry name" value="ABC1"/>
    <property type="match status" value="2"/>
</dbReference>
<evidence type="ECO:0000313" key="2">
    <source>
        <dbReference type="EMBL" id="PSC70875.1"/>
    </source>
</evidence>
<keyword evidence="2" id="KW-0418">Kinase</keyword>
<dbReference type="GO" id="GO:0005524">
    <property type="term" value="F:ATP binding"/>
    <property type="evidence" value="ECO:0007669"/>
    <property type="project" value="InterPro"/>
</dbReference>
<feature type="domain" description="Protein kinase" evidence="1">
    <location>
        <begin position="142"/>
        <end position="514"/>
    </location>
</feature>
<keyword evidence="3" id="KW-1185">Reference proteome</keyword>